<name>A0A7J7IQV3_9RHOD</name>
<dbReference type="Proteomes" id="UP000530660">
    <property type="component" value="Unassembled WGS sequence"/>
</dbReference>
<keyword evidence="2" id="KW-0472">Membrane</keyword>
<feature type="region of interest" description="Disordered" evidence="1">
    <location>
        <begin position="136"/>
        <end position="164"/>
    </location>
</feature>
<evidence type="ECO:0000313" key="4">
    <source>
        <dbReference type="Proteomes" id="UP000530660"/>
    </source>
</evidence>
<keyword evidence="4" id="KW-1185">Reference proteome</keyword>
<keyword evidence="2" id="KW-0812">Transmembrane</keyword>
<dbReference type="AlphaFoldDB" id="A0A7J7IQV3"/>
<evidence type="ECO:0000256" key="1">
    <source>
        <dbReference type="SAM" id="MobiDB-lite"/>
    </source>
</evidence>
<keyword evidence="2" id="KW-1133">Transmembrane helix</keyword>
<dbReference type="EMBL" id="VWRR01000001">
    <property type="protein sequence ID" value="KAF6005502.1"/>
    <property type="molecule type" value="Genomic_DNA"/>
</dbReference>
<proteinExistence type="predicted"/>
<organism evidence="3 4">
    <name type="scientific">Cyanidiococcus yangmingshanensis</name>
    <dbReference type="NCBI Taxonomy" id="2690220"/>
    <lineage>
        <taxon>Eukaryota</taxon>
        <taxon>Rhodophyta</taxon>
        <taxon>Bangiophyceae</taxon>
        <taxon>Cyanidiales</taxon>
        <taxon>Cyanidiaceae</taxon>
        <taxon>Cyanidiococcus</taxon>
    </lineage>
</organism>
<accession>A0A7J7IQV3</accession>
<dbReference type="OrthoDB" id="10565756at2759"/>
<evidence type="ECO:0000313" key="3">
    <source>
        <dbReference type="EMBL" id="KAF6005502.1"/>
    </source>
</evidence>
<evidence type="ECO:0000256" key="2">
    <source>
        <dbReference type="SAM" id="Phobius"/>
    </source>
</evidence>
<sequence length="164" mass="18217">MTGPASGVHAAALRAASLALVYGTLLCACGGYIGWRVLLWYTGTRDLESFASAMRSPESVPSRLRRRLEQGSLGRSLRNWNASMEAAASKNNMEHLDASSSQTNVTPHGLASWLHRIAAKMRESVLVEWLRRRTHRSTADKVDRNSVQRPQERGERIDASSQDR</sequence>
<reference evidence="3 4" key="1">
    <citation type="journal article" date="2020" name="J. Phycol.">
        <title>Comparative genome analysis reveals Cyanidiococcus gen. nov., a new extremophilic red algal genus sister to Cyanidioschyzon (Cyanidioschyzonaceae, Rhodophyta).</title>
        <authorList>
            <person name="Liu S.-L."/>
            <person name="Chiang Y.-R."/>
            <person name="Yoon H.S."/>
            <person name="Fu H.-Y."/>
        </authorList>
    </citation>
    <scope>NUCLEOTIDE SEQUENCE [LARGE SCALE GENOMIC DNA]</scope>
    <source>
        <strain evidence="3 4">THAL066</strain>
    </source>
</reference>
<gene>
    <name evidence="3" type="ORF">F1559_005106</name>
</gene>
<protein>
    <submittedName>
        <fullName evidence="3">Uncharacterized protein</fullName>
    </submittedName>
</protein>
<comment type="caution">
    <text evidence="3">The sequence shown here is derived from an EMBL/GenBank/DDBJ whole genome shotgun (WGS) entry which is preliminary data.</text>
</comment>
<feature type="transmembrane region" description="Helical" evidence="2">
    <location>
        <begin position="12"/>
        <end position="35"/>
    </location>
</feature>